<accession>A0ABT7YED7</accession>
<sequence>MLLSEVKRLASRGEGLSLEFKKKAAHPEKIIREIIAFANTSGGTLLLGVDDDGTVSGQKFIQDEVYVLEKAIEEEIRPKIEFSREIIEITEKKGIAIFEIPQSPNRPHFLYEEGKRKSYVRVEDRSIQASKEVWEVIKKSRQPRDVVFTYREKEETLMKAIEEHGKITVKEYSRIARIPKFLASRTLVRLTLASVLELHPQESEDFFTLKGED</sequence>
<comment type="caution">
    <text evidence="2">The sequence shown here is derived from an EMBL/GenBank/DDBJ whole genome shotgun (WGS) entry which is preliminary data.</text>
</comment>
<evidence type="ECO:0000313" key="3">
    <source>
        <dbReference type="Proteomes" id="UP001171916"/>
    </source>
</evidence>
<dbReference type="EMBL" id="JAUEPH010000005">
    <property type="protein sequence ID" value="MDN3204836.1"/>
    <property type="molecule type" value="Genomic_DNA"/>
</dbReference>
<evidence type="ECO:0000313" key="2">
    <source>
        <dbReference type="EMBL" id="MDN3204836.1"/>
    </source>
</evidence>
<dbReference type="RefSeq" id="WP_290000621.1">
    <property type="nucleotide sequence ID" value="NZ_JAUEPH010000005.1"/>
</dbReference>
<reference evidence="2" key="1">
    <citation type="submission" date="2023-06" db="EMBL/GenBank/DDBJ databases">
        <title>Robiginitalea aurantiacus sp. nov. and Algoriphagus sediminis sp. nov., isolated from coastal sediment.</title>
        <authorList>
            <person name="Zhou Z.Y."/>
            <person name="An J."/>
            <person name="Jia Y.W."/>
            <person name="Du Z.J."/>
        </authorList>
    </citation>
    <scope>NUCLEOTIDE SEQUENCE</scope>
    <source>
        <strain evidence="2">C2-7</strain>
    </source>
</reference>
<protein>
    <submittedName>
        <fullName evidence="2">ATP-binding protein</fullName>
    </submittedName>
</protein>
<feature type="domain" description="Schlafen AlbA-2" evidence="1">
    <location>
        <begin position="14"/>
        <end position="129"/>
    </location>
</feature>
<dbReference type="InterPro" id="IPR007421">
    <property type="entry name" value="Schlafen_AlbA_2_dom"/>
</dbReference>
<evidence type="ECO:0000259" key="1">
    <source>
        <dbReference type="Pfam" id="PF04326"/>
    </source>
</evidence>
<organism evidence="2 3">
    <name type="scientific">Algoriphagus sediminis</name>
    <dbReference type="NCBI Taxonomy" id="3057113"/>
    <lineage>
        <taxon>Bacteria</taxon>
        <taxon>Pseudomonadati</taxon>
        <taxon>Bacteroidota</taxon>
        <taxon>Cytophagia</taxon>
        <taxon>Cytophagales</taxon>
        <taxon>Cyclobacteriaceae</taxon>
        <taxon>Algoriphagus</taxon>
    </lineage>
</organism>
<keyword evidence="3" id="KW-1185">Reference proteome</keyword>
<dbReference type="Pfam" id="PF04326">
    <property type="entry name" value="SLFN_AlbA_2"/>
    <property type="match status" value="1"/>
</dbReference>
<dbReference type="PANTHER" id="PTHR30595:SF6">
    <property type="entry name" value="SCHLAFEN ALBA-2 DOMAIN-CONTAINING PROTEIN"/>
    <property type="match status" value="1"/>
</dbReference>
<dbReference type="GO" id="GO:0005524">
    <property type="term" value="F:ATP binding"/>
    <property type="evidence" value="ECO:0007669"/>
    <property type="project" value="UniProtKB-KW"/>
</dbReference>
<proteinExistence type="predicted"/>
<gene>
    <name evidence="2" type="ORF">QVH07_11790</name>
</gene>
<keyword evidence="2" id="KW-0547">Nucleotide-binding</keyword>
<dbReference type="Gene3D" id="3.30.950.30">
    <property type="entry name" value="Schlafen, AAA domain"/>
    <property type="match status" value="1"/>
</dbReference>
<name>A0ABT7YED7_9BACT</name>
<dbReference type="InterPro" id="IPR038461">
    <property type="entry name" value="Schlafen_AlbA_2_dom_sf"/>
</dbReference>
<dbReference type="PANTHER" id="PTHR30595">
    <property type="entry name" value="GLPR-RELATED TRANSCRIPTIONAL REPRESSOR"/>
    <property type="match status" value="1"/>
</dbReference>
<dbReference type="Proteomes" id="UP001171916">
    <property type="component" value="Unassembled WGS sequence"/>
</dbReference>
<keyword evidence="2" id="KW-0067">ATP-binding</keyword>